<dbReference type="AlphaFoldDB" id="A0A0D3I1R2"/>
<feature type="domain" description="LIM zinc-binding" evidence="3">
    <location>
        <begin position="35"/>
        <end position="60"/>
    </location>
</feature>
<dbReference type="GO" id="GO:0046872">
    <property type="term" value="F:metal ion binding"/>
    <property type="evidence" value="ECO:0007669"/>
    <property type="project" value="UniProtKB-KW"/>
</dbReference>
<keyword evidence="2" id="KW-0862">Zinc</keyword>
<evidence type="ECO:0000313" key="5">
    <source>
        <dbReference type="Proteomes" id="UP000013827"/>
    </source>
</evidence>
<sequence>MVLPLVAPRPVCTVPMSRAALAPVYAMERQLARTHRGDNLIFHKACFRCEDCGTLLRPDSWEVHGDAAALDAGRGALL</sequence>
<evidence type="ECO:0000313" key="4">
    <source>
        <dbReference type="EnsemblProtists" id="EOD05197"/>
    </source>
</evidence>
<reference evidence="4" key="2">
    <citation type="submission" date="2024-10" db="UniProtKB">
        <authorList>
            <consortium name="EnsemblProtists"/>
        </authorList>
    </citation>
    <scope>IDENTIFICATION</scope>
</reference>
<reference evidence="5" key="1">
    <citation type="journal article" date="2013" name="Nature">
        <title>Pan genome of the phytoplankton Emiliania underpins its global distribution.</title>
        <authorList>
            <person name="Read B.A."/>
            <person name="Kegel J."/>
            <person name="Klute M.J."/>
            <person name="Kuo A."/>
            <person name="Lefebvre S.C."/>
            <person name="Maumus F."/>
            <person name="Mayer C."/>
            <person name="Miller J."/>
            <person name="Monier A."/>
            <person name="Salamov A."/>
            <person name="Young J."/>
            <person name="Aguilar M."/>
            <person name="Claverie J.M."/>
            <person name="Frickenhaus S."/>
            <person name="Gonzalez K."/>
            <person name="Herman E.K."/>
            <person name="Lin Y.C."/>
            <person name="Napier J."/>
            <person name="Ogata H."/>
            <person name="Sarno A.F."/>
            <person name="Shmutz J."/>
            <person name="Schroeder D."/>
            <person name="de Vargas C."/>
            <person name="Verret F."/>
            <person name="von Dassow P."/>
            <person name="Valentin K."/>
            <person name="Van de Peer Y."/>
            <person name="Wheeler G."/>
            <person name="Dacks J.B."/>
            <person name="Delwiche C.F."/>
            <person name="Dyhrman S.T."/>
            <person name="Glockner G."/>
            <person name="John U."/>
            <person name="Richards T."/>
            <person name="Worden A.Z."/>
            <person name="Zhang X."/>
            <person name="Grigoriev I.V."/>
            <person name="Allen A.E."/>
            <person name="Bidle K."/>
            <person name="Borodovsky M."/>
            <person name="Bowler C."/>
            <person name="Brownlee C."/>
            <person name="Cock J.M."/>
            <person name="Elias M."/>
            <person name="Gladyshev V.N."/>
            <person name="Groth M."/>
            <person name="Guda C."/>
            <person name="Hadaegh A."/>
            <person name="Iglesias-Rodriguez M.D."/>
            <person name="Jenkins J."/>
            <person name="Jones B.M."/>
            <person name="Lawson T."/>
            <person name="Leese F."/>
            <person name="Lindquist E."/>
            <person name="Lobanov A."/>
            <person name="Lomsadze A."/>
            <person name="Malik S.B."/>
            <person name="Marsh M.E."/>
            <person name="Mackinder L."/>
            <person name="Mock T."/>
            <person name="Mueller-Roeber B."/>
            <person name="Pagarete A."/>
            <person name="Parker M."/>
            <person name="Probert I."/>
            <person name="Quesneville H."/>
            <person name="Raines C."/>
            <person name="Rensing S.A."/>
            <person name="Riano-Pachon D.M."/>
            <person name="Richier S."/>
            <person name="Rokitta S."/>
            <person name="Shiraiwa Y."/>
            <person name="Soanes D.M."/>
            <person name="van der Giezen M."/>
            <person name="Wahlund T.M."/>
            <person name="Williams B."/>
            <person name="Wilson W."/>
            <person name="Wolfe G."/>
            <person name="Wurch L.L."/>
        </authorList>
    </citation>
    <scope>NUCLEOTIDE SEQUENCE</scope>
</reference>
<keyword evidence="5" id="KW-1185">Reference proteome</keyword>
<dbReference type="EnsemblProtists" id="EOD05197">
    <property type="protein sequence ID" value="EOD05197"/>
    <property type="gene ID" value="EMIHUDRAFT_220336"/>
</dbReference>
<dbReference type="GeneID" id="17259472"/>
<dbReference type="InterPro" id="IPR001781">
    <property type="entry name" value="Znf_LIM"/>
</dbReference>
<dbReference type="RefSeq" id="XP_005765751.1">
    <property type="nucleotide sequence ID" value="XM_005765694.1"/>
</dbReference>
<dbReference type="Proteomes" id="UP000013827">
    <property type="component" value="Unassembled WGS sequence"/>
</dbReference>
<dbReference type="Pfam" id="PF00412">
    <property type="entry name" value="LIM"/>
    <property type="match status" value="1"/>
</dbReference>
<evidence type="ECO:0000259" key="3">
    <source>
        <dbReference type="Pfam" id="PF00412"/>
    </source>
</evidence>
<accession>A0A0D3I1R2</accession>
<evidence type="ECO:0000256" key="1">
    <source>
        <dbReference type="ARBA" id="ARBA00022723"/>
    </source>
</evidence>
<dbReference type="GeneID" id="17251244"/>
<organism evidence="4 5">
    <name type="scientific">Emiliania huxleyi (strain CCMP1516)</name>
    <dbReference type="NCBI Taxonomy" id="280463"/>
    <lineage>
        <taxon>Eukaryota</taxon>
        <taxon>Haptista</taxon>
        <taxon>Haptophyta</taxon>
        <taxon>Prymnesiophyceae</taxon>
        <taxon>Isochrysidales</taxon>
        <taxon>Noelaerhabdaceae</taxon>
        <taxon>Emiliania</taxon>
    </lineage>
</organism>
<evidence type="ECO:0000256" key="2">
    <source>
        <dbReference type="ARBA" id="ARBA00022833"/>
    </source>
</evidence>
<dbReference type="Gene3D" id="2.10.110.10">
    <property type="entry name" value="Cysteine Rich Protein"/>
    <property type="match status" value="1"/>
</dbReference>
<keyword evidence="1" id="KW-0479">Metal-binding</keyword>
<dbReference type="RefSeq" id="XP_005757626.1">
    <property type="nucleotide sequence ID" value="XM_005757569.1"/>
</dbReference>
<dbReference type="PaxDb" id="2903-EOD05197"/>
<dbReference type="KEGG" id="ehx:EMIHUDRAFT_246971"/>
<dbReference type="KEGG" id="ehx:EMIHUDRAFT_220336"/>
<dbReference type="EnsemblProtists" id="EOD13322">
    <property type="protein sequence ID" value="EOD13322"/>
    <property type="gene ID" value="EMIHUDRAFT_246971"/>
</dbReference>
<name>A0A0D3I1R2_EMIH1</name>
<protein>
    <recommendedName>
        <fullName evidence="3">LIM zinc-binding domain-containing protein</fullName>
    </recommendedName>
</protein>
<dbReference type="HOGENOM" id="CLU_2627132_0_0_1"/>
<proteinExistence type="predicted"/>